<dbReference type="Pfam" id="PF11396">
    <property type="entry name" value="PepSY_like"/>
    <property type="match status" value="1"/>
</dbReference>
<evidence type="ECO:0000256" key="1">
    <source>
        <dbReference type="SAM" id="SignalP"/>
    </source>
</evidence>
<organism evidence="3 4">
    <name type="scientific">Candidatus Pseudobacter hemicellulosilyticus</name>
    <dbReference type="NCBI Taxonomy" id="3121375"/>
    <lineage>
        <taxon>Bacteria</taxon>
        <taxon>Pseudomonadati</taxon>
        <taxon>Bacteroidota</taxon>
        <taxon>Chitinophagia</taxon>
        <taxon>Chitinophagales</taxon>
        <taxon>Chitinophagaceae</taxon>
        <taxon>Pseudobacter</taxon>
    </lineage>
</organism>
<feature type="domain" description="Putative beta-lactamase-inhibitor-like PepSY-like" evidence="2">
    <location>
        <begin position="54"/>
        <end position="145"/>
    </location>
</feature>
<protein>
    <submittedName>
        <fullName evidence="3">PepSY-like domain-containing protein</fullName>
    </submittedName>
</protein>
<dbReference type="Proteomes" id="UP001220610">
    <property type="component" value="Chromosome"/>
</dbReference>
<evidence type="ECO:0000313" key="3">
    <source>
        <dbReference type="EMBL" id="WEK37657.1"/>
    </source>
</evidence>
<accession>A0AAJ6BIU6</accession>
<reference evidence="3" key="1">
    <citation type="submission" date="2023-03" db="EMBL/GenBank/DDBJ databases">
        <title>Andean soil-derived lignocellulolytic bacterial consortium as a source of novel taxa and putative plastic-active enzymes.</title>
        <authorList>
            <person name="Diaz-Garcia L."/>
            <person name="Chuvochina M."/>
            <person name="Feuerriegel G."/>
            <person name="Bunk B."/>
            <person name="Sproer C."/>
            <person name="Streit W.R."/>
            <person name="Rodriguez L.M."/>
            <person name="Overmann J."/>
            <person name="Jimenez D.J."/>
        </authorList>
    </citation>
    <scope>NUCLEOTIDE SEQUENCE</scope>
    <source>
        <strain evidence="3">MAG 7</strain>
    </source>
</reference>
<dbReference type="Gene3D" id="3.10.450.360">
    <property type="match status" value="1"/>
</dbReference>
<dbReference type="AlphaFoldDB" id="A0AAJ6BIU6"/>
<dbReference type="SUPFAM" id="SSF160574">
    <property type="entry name" value="BT0923-like"/>
    <property type="match status" value="1"/>
</dbReference>
<dbReference type="EMBL" id="CP119311">
    <property type="protein sequence ID" value="WEK37657.1"/>
    <property type="molecule type" value="Genomic_DNA"/>
</dbReference>
<feature type="chain" id="PRO_5042614841" evidence="1">
    <location>
        <begin position="23"/>
        <end position="150"/>
    </location>
</feature>
<evidence type="ECO:0000313" key="4">
    <source>
        <dbReference type="Proteomes" id="UP001220610"/>
    </source>
</evidence>
<evidence type="ECO:0000259" key="2">
    <source>
        <dbReference type="Pfam" id="PF11396"/>
    </source>
</evidence>
<gene>
    <name evidence="3" type="ORF">P0Y53_09090</name>
</gene>
<feature type="signal peptide" evidence="1">
    <location>
        <begin position="1"/>
        <end position="22"/>
    </location>
</feature>
<dbReference type="InterPro" id="IPR021533">
    <property type="entry name" value="PepSY-like"/>
</dbReference>
<keyword evidence="1" id="KW-0732">Signal</keyword>
<proteinExistence type="predicted"/>
<name>A0AAJ6BIU6_9BACT</name>
<sequence length="150" mass="16730">MKKLISLSLLIAALFVAQNTLMAQLRKVPAAVTDAFKQKYPSASSVEWRDKVTYFVAGFSDNGTHYDARFTSKGEWKDTETEIGADGIPAAVKDGLSKSKYADWEAHTAYEIQLPGDKKEYRVHVVKSDLQKKNLLFNSSGKLLKDNITL</sequence>